<sequence length="48" mass="5070">MSSTTPPSGMTSSQRTRPHSTRRCVPFGMRASTPSLVHPAASINRSAA</sequence>
<feature type="compositionally biased region" description="Low complexity" evidence="1">
    <location>
        <begin position="1"/>
        <end position="13"/>
    </location>
</feature>
<proteinExistence type="predicted"/>
<organism evidence="2">
    <name type="scientific">Xanthomonas citri pv. viticola</name>
    <dbReference type="NCBI Taxonomy" id="487899"/>
    <lineage>
        <taxon>Bacteria</taxon>
        <taxon>Pseudomonadati</taxon>
        <taxon>Pseudomonadota</taxon>
        <taxon>Gammaproteobacteria</taxon>
        <taxon>Lysobacterales</taxon>
        <taxon>Lysobacteraceae</taxon>
        <taxon>Xanthomonas</taxon>
    </lineage>
</organism>
<protein>
    <submittedName>
        <fullName evidence="2">Uncharacterized protein</fullName>
    </submittedName>
</protein>
<evidence type="ECO:0000313" key="2">
    <source>
        <dbReference type="EMBL" id="AIM48020.1"/>
    </source>
</evidence>
<name>A0A088FN23_XANCI</name>
<dbReference type="EMBL" id="KF991095">
    <property type="protein sequence ID" value="AIM48020.1"/>
    <property type="molecule type" value="Genomic_DNA"/>
</dbReference>
<reference evidence="2" key="1">
    <citation type="journal article" date="2014" name="Appl. Environ. Microbiol.">
        <title>Genomic insights into the evolutionary origin of Xanthomonas axonopodis pv. citri and its ecological relatives.</title>
        <authorList>
            <person name="Midha S."/>
            <person name="Patil P.B."/>
        </authorList>
    </citation>
    <scope>NUCLEOTIDE SEQUENCE</scope>
    <source>
        <strain evidence="2">LMG965</strain>
    </source>
</reference>
<dbReference type="AlphaFoldDB" id="A0A088FN23"/>
<accession>A0A088FN23</accession>
<feature type="region of interest" description="Disordered" evidence="1">
    <location>
        <begin position="1"/>
        <end position="48"/>
    </location>
</feature>
<evidence type="ECO:0000256" key="1">
    <source>
        <dbReference type="SAM" id="MobiDB-lite"/>
    </source>
</evidence>